<dbReference type="Proteomes" id="UP001285908">
    <property type="component" value="Unassembled WGS sequence"/>
</dbReference>
<proteinExistence type="predicted"/>
<dbReference type="RefSeq" id="XP_062692304.1">
    <property type="nucleotide sequence ID" value="XM_062837393.1"/>
</dbReference>
<dbReference type="AlphaFoldDB" id="A0AAJ0I6S5"/>
<keyword evidence="1" id="KW-0732">Signal</keyword>
<name>A0AAJ0I6S5_9PEZI</name>
<evidence type="ECO:0000256" key="1">
    <source>
        <dbReference type="SAM" id="SignalP"/>
    </source>
</evidence>
<feature type="signal peptide" evidence="1">
    <location>
        <begin position="1"/>
        <end position="18"/>
    </location>
</feature>
<evidence type="ECO:0000313" key="3">
    <source>
        <dbReference type="Proteomes" id="UP001285908"/>
    </source>
</evidence>
<comment type="caution">
    <text evidence="2">The sequence shown here is derived from an EMBL/GenBank/DDBJ whole genome shotgun (WGS) entry which is preliminary data.</text>
</comment>
<feature type="chain" id="PRO_5042566009" evidence="1">
    <location>
        <begin position="19"/>
        <end position="87"/>
    </location>
</feature>
<accession>A0AAJ0I6S5</accession>
<reference evidence="2 3" key="1">
    <citation type="journal article" date="2023" name="Mol. Phylogenet. Evol.">
        <title>Genome-scale phylogeny and comparative genomics of the fungal order Sordariales.</title>
        <authorList>
            <person name="Hensen N."/>
            <person name="Bonometti L."/>
            <person name="Westerberg I."/>
            <person name="Brannstrom I.O."/>
            <person name="Guillou S."/>
            <person name="Cros-Aarteil S."/>
            <person name="Calhoun S."/>
            <person name="Haridas S."/>
            <person name="Kuo A."/>
            <person name="Mondo S."/>
            <person name="Pangilinan J."/>
            <person name="Riley R."/>
            <person name="LaButti K."/>
            <person name="Andreopoulos B."/>
            <person name="Lipzen A."/>
            <person name="Chen C."/>
            <person name="Yan M."/>
            <person name="Daum C."/>
            <person name="Ng V."/>
            <person name="Clum A."/>
            <person name="Steindorff A."/>
            <person name="Ohm R.A."/>
            <person name="Martin F."/>
            <person name="Silar P."/>
            <person name="Natvig D.O."/>
            <person name="Lalanne C."/>
            <person name="Gautier V."/>
            <person name="Ament-Velasquez S.L."/>
            <person name="Kruys A."/>
            <person name="Hutchinson M.I."/>
            <person name="Powell A.J."/>
            <person name="Barry K."/>
            <person name="Miller A.N."/>
            <person name="Grigoriev I.V."/>
            <person name="Debuchy R."/>
            <person name="Gladieux P."/>
            <person name="Hiltunen Thoren M."/>
            <person name="Johannesson H."/>
        </authorList>
    </citation>
    <scope>NUCLEOTIDE SEQUENCE [LARGE SCALE GENOMIC DNA]</scope>
    <source>
        <strain evidence="2 3">FGSC 10403</strain>
    </source>
</reference>
<gene>
    <name evidence="2" type="ORF">B0T23DRAFT_383212</name>
</gene>
<keyword evidence="3" id="KW-1185">Reference proteome</keyword>
<organism evidence="2 3">
    <name type="scientific">Neurospora hispaniola</name>
    <dbReference type="NCBI Taxonomy" id="588809"/>
    <lineage>
        <taxon>Eukaryota</taxon>
        <taxon>Fungi</taxon>
        <taxon>Dikarya</taxon>
        <taxon>Ascomycota</taxon>
        <taxon>Pezizomycotina</taxon>
        <taxon>Sordariomycetes</taxon>
        <taxon>Sordariomycetidae</taxon>
        <taxon>Sordariales</taxon>
        <taxon>Sordariaceae</taxon>
        <taxon>Neurospora</taxon>
    </lineage>
</organism>
<sequence length="87" mass="9281">MCTVHVPICAFFVEFIMADALAPDAGKGDGNCGLAASEFCDLVMLKYLCRSQRHRQVETVDGCATELLKGQTSGLGFDNESSTGAPY</sequence>
<evidence type="ECO:0000313" key="2">
    <source>
        <dbReference type="EMBL" id="KAK3491121.1"/>
    </source>
</evidence>
<dbReference type="EMBL" id="JAULSX010000005">
    <property type="protein sequence ID" value="KAK3491121.1"/>
    <property type="molecule type" value="Genomic_DNA"/>
</dbReference>
<dbReference type="GeneID" id="87875015"/>
<protein>
    <submittedName>
        <fullName evidence="2">Uncharacterized protein</fullName>
    </submittedName>
</protein>